<comment type="caution">
    <text evidence="1">The sequence shown here is derived from an EMBL/GenBank/DDBJ whole genome shotgun (WGS) entry which is preliminary data.</text>
</comment>
<protein>
    <submittedName>
        <fullName evidence="1">ABC transporter substrate-binding protein</fullName>
    </submittedName>
</protein>
<accession>A0A6N7LB89</accession>
<dbReference type="AlphaFoldDB" id="A0A6N7LB89"/>
<evidence type="ECO:0000313" key="1">
    <source>
        <dbReference type="EMBL" id="MQX14165.1"/>
    </source>
</evidence>
<dbReference type="OrthoDB" id="8689594at2"/>
<sequence>MDRTVAPDGIDLVYLNMPVEETFFRMLRHREFDIAEMSLSSYVMSCFAETRPFVAIPVFPSRYFRHSSIYVNAASGIREPKDLIGKRVGTPEYQMTAPVWIRGILSDEYGVKVDDVTYYAGGEEQPNRPEKLPLNLPGHIRVNRIGPTQTLSAMLRDGEIDALYTARKPSSYEGPTGRVRRLFENFVEIERAYFKRTGIFPIMHTIVIRREVYEAHRWIAQSLYKAFAEAQARVYRELEETAALKVMLPWLNAHVEEARRLMGDDYWSYGFKENRETLETFLRYSYEQGLSKRKLCAEDIFAPETMESFVI</sequence>
<name>A0A6N7LB89_SINTE</name>
<dbReference type="Gene3D" id="3.40.190.10">
    <property type="entry name" value="Periplasmic binding protein-like II"/>
    <property type="match status" value="2"/>
</dbReference>
<dbReference type="SUPFAM" id="SSF53850">
    <property type="entry name" value="Periplasmic binding protein-like II"/>
    <property type="match status" value="1"/>
</dbReference>
<dbReference type="EMBL" id="WITC01000026">
    <property type="protein sequence ID" value="MQX14165.1"/>
    <property type="molecule type" value="Genomic_DNA"/>
</dbReference>
<dbReference type="Proteomes" id="UP000439983">
    <property type="component" value="Unassembled WGS sequence"/>
</dbReference>
<evidence type="ECO:0000313" key="2">
    <source>
        <dbReference type="Proteomes" id="UP000439983"/>
    </source>
</evidence>
<organism evidence="1 2">
    <name type="scientific">Sinorhizobium terangae</name>
    <dbReference type="NCBI Taxonomy" id="110322"/>
    <lineage>
        <taxon>Bacteria</taxon>
        <taxon>Pseudomonadati</taxon>
        <taxon>Pseudomonadota</taxon>
        <taxon>Alphaproteobacteria</taxon>
        <taxon>Hyphomicrobiales</taxon>
        <taxon>Rhizobiaceae</taxon>
        <taxon>Sinorhizobium/Ensifer group</taxon>
        <taxon>Sinorhizobium</taxon>
    </lineage>
</organism>
<keyword evidence="2" id="KW-1185">Reference proteome</keyword>
<gene>
    <name evidence="1" type="ORF">GHK62_05160</name>
</gene>
<dbReference type="RefSeq" id="WP_153437247.1">
    <property type="nucleotide sequence ID" value="NZ_CP121660.1"/>
</dbReference>
<proteinExistence type="predicted"/>
<reference evidence="1 2" key="1">
    <citation type="journal article" date="2013" name="Genome Biol.">
        <title>Comparative genomics of the core and accessory genomes of 48 Sinorhizobium strains comprising five genospecies.</title>
        <authorList>
            <person name="Sugawara M."/>
            <person name="Epstein B."/>
            <person name="Badgley B.D."/>
            <person name="Unno T."/>
            <person name="Xu L."/>
            <person name="Reese J."/>
            <person name="Gyaneshwar P."/>
            <person name="Denny R."/>
            <person name="Mudge J."/>
            <person name="Bharti A.K."/>
            <person name="Farmer A.D."/>
            <person name="May G.D."/>
            <person name="Woodward J.E."/>
            <person name="Medigue C."/>
            <person name="Vallenet D."/>
            <person name="Lajus A."/>
            <person name="Rouy Z."/>
            <person name="Martinez-Vaz B."/>
            <person name="Tiffin P."/>
            <person name="Young N.D."/>
            <person name="Sadowsky M.J."/>
        </authorList>
    </citation>
    <scope>NUCLEOTIDE SEQUENCE [LARGE SCALE GENOMIC DNA]</scope>
    <source>
        <strain evidence="1 2">USDA4894</strain>
    </source>
</reference>